<dbReference type="AlphaFoldDB" id="A0A0J7JDJ3"/>
<dbReference type="Pfam" id="PF10009">
    <property type="entry name" value="DUF2252"/>
    <property type="match status" value="1"/>
</dbReference>
<gene>
    <name evidence="1" type="ORF">Msub_12153</name>
</gene>
<reference evidence="1 2" key="1">
    <citation type="submission" date="2015-06" db="EMBL/GenBank/DDBJ databases">
        <title>Marinobacter subterrani, a genetically tractable neutrophilic iron-oxidizing strain isolated from the Soudan Iron Mine.</title>
        <authorList>
            <person name="Bonis B.M."/>
            <person name="Gralnick J.A."/>
        </authorList>
    </citation>
    <scope>NUCLEOTIDE SEQUENCE [LARGE SCALE GENOMIC DNA]</scope>
    <source>
        <strain evidence="1 2">JG233</strain>
    </source>
</reference>
<keyword evidence="2" id="KW-1185">Reference proteome</keyword>
<dbReference type="PATRIC" id="fig|1658765.3.peg.2158"/>
<protein>
    <recommendedName>
        <fullName evidence="3">DUF2252 domain-containing protein</fullName>
    </recommendedName>
</protein>
<dbReference type="Proteomes" id="UP000036102">
    <property type="component" value="Unassembled WGS sequence"/>
</dbReference>
<dbReference type="PANTHER" id="PTHR39441">
    <property type="entry name" value="DUF2252 DOMAIN-CONTAINING PROTEIN"/>
    <property type="match status" value="1"/>
</dbReference>
<dbReference type="EMBL" id="LFBU01000001">
    <property type="protein sequence ID" value="KMQ75944.1"/>
    <property type="molecule type" value="Genomic_DNA"/>
</dbReference>
<evidence type="ECO:0000313" key="1">
    <source>
        <dbReference type="EMBL" id="KMQ75944.1"/>
    </source>
</evidence>
<evidence type="ECO:0008006" key="3">
    <source>
        <dbReference type="Google" id="ProtNLM"/>
    </source>
</evidence>
<accession>A0A0J7JDJ3</accession>
<evidence type="ECO:0000313" key="2">
    <source>
        <dbReference type="Proteomes" id="UP000036102"/>
    </source>
</evidence>
<organism evidence="1 2">
    <name type="scientific">Marinobacter subterrani</name>
    <dbReference type="NCBI Taxonomy" id="1658765"/>
    <lineage>
        <taxon>Bacteria</taxon>
        <taxon>Pseudomonadati</taxon>
        <taxon>Pseudomonadota</taxon>
        <taxon>Gammaproteobacteria</taxon>
        <taxon>Pseudomonadales</taxon>
        <taxon>Marinobacteraceae</taxon>
        <taxon>Marinobacter</taxon>
    </lineage>
</organism>
<dbReference type="PANTHER" id="PTHR39441:SF1">
    <property type="entry name" value="DUF2252 DOMAIN-CONTAINING PROTEIN"/>
    <property type="match status" value="1"/>
</dbReference>
<dbReference type="STRING" id="1658765.Msub_12153"/>
<proteinExistence type="predicted"/>
<dbReference type="InterPro" id="IPR018721">
    <property type="entry name" value="DUF2252"/>
</dbReference>
<comment type="caution">
    <text evidence="1">The sequence shown here is derived from an EMBL/GenBank/DDBJ whole genome shotgun (WGS) entry which is preliminary data.</text>
</comment>
<sequence>MCENFPRELNMIKELTLHNRDQQVIQAINENNAELDAPARKKKFAAMAEAPYRFFRGTSHLFWQDMYNDWRFALFGGVAGTQTWIQGDAHVCNFGAFANHDGEVIYGLAGT</sequence>
<name>A0A0J7JDJ3_9GAMM</name>